<feature type="binding site" evidence="15">
    <location>
        <position position="98"/>
    </location>
    <ligand>
        <name>cyanocob(III)alamin</name>
        <dbReference type="ChEBI" id="CHEBI:17439"/>
    </ligand>
</feature>
<evidence type="ECO:0000256" key="14">
    <source>
        <dbReference type="ARBA" id="ARBA00041463"/>
    </source>
</evidence>
<dbReference type="GO" id="GO:0005615">
    <property type="term" value="C:extracellular space"/>
    <property type="evidence" value="ECO:0007669"/>
    <property type="project" value="TreeGrafter"/>
</dbReference>
<feature type="binding site" evidence="15">
    <location>
        <position position="192"/>
    </location>
    <ligand>
        <name>cyanocob(III)alamin</name>
        <dbReference type="ChEBI" id="CHEBI:17439"/>
    </ligand>
</feature>
<dbReference type="SUPFAM" id="SSF48239">
    <property type="entry name" value="Terpenoid cyclases/Protein prenyltransferases"/>
    <property type="match status" value="1"/>
</dbReference>
<comment type="subunit">
    <text evidence="12">Interacts with CD320 (via LDL-receptor class A domains).</text>
</comment>
<evidence type="ECO:0000256" key="3">
    <source>
        <dbReference type="ARBA" id="ARBA00022426"/>
    </source>
</evidence>
<keyword evidence="6" id="KW-0479">Metal-binding</keyword>
<dbReference type="Proteomes" id="UP000520535">
    <property type="component" value="Unassembled WGS sequence"/>
</dbReference>
<evidence type="ECO:0000256" key="8">
    <source>
        <dbReference type="ARBA" id="ARBA00023065"/>
    </source>
</evidence>
<keyword evidence="5" id="KW-0964">Secreted</keyword>
<keyword evidence="3" id="KW-0171">Cobalt transport</keyword>
<evidence type="ECO:0000256" key="4">
    <source>
        <dbReference type="ARBA" id="ARBA00022448"/>
    </source>
</evidence>
<feature type="binding site" evidence="15">
    <location>
        <begin position="53"/>
        <end position="57"/>
    </location>
    <ligand>
        <name>cyanocob(III)alamin</name>
        <dbReference type="ChEBI" id="CHEBI:17439"/>
    </ligand>
</feature>
<dbReference type="Gene3D" id="1.50.10.20">
    <property type="match status" value="1"/>
</dbReference>
<feature type="disulfide bond" evidence="16">
    <location>
        <begin position="66"/>
        <end position="109"/>
    </location>
</feature>
<evidence type="ECO:0000256" key="12">
    <source>
        <dbReference type="ARBA" id="ARBA00038518"/>
    </source>
</evidence>
<keyword evidence="10 15" id="KW-0170">Cobalt</keyword>
<feature type="binding site" evidence="15">
    <location>
        <position position="317"/>
    </location>
    <ligand>
        <name>cyanocob(III)alamin</name>
        <dbReference type="ChEBI" id="CHEBI:17439"/>
    </ligand>
</feature>
<evidence type="ECO:0000313" key="17">
    <source>
        <dbReference type="EMBL" id="NXS59885.1"/>
    </source>
</evidence>
<dbReference type="PANTHER" id="PTHR10559:SF14">
    <property type="entry name" value="TRANSCOBALAMIN-2"/>
    <property type="match status" value="1"/>
</dbReference>
<dbReference type="GO" id="GO:0046872">
    <property type="term" value="F:metal ion binding"/>
    <property type="evidence" value="ECO:0007669"/>
    <property type="project" value="UniProtKB-KW"/>
</dbReference>
<evidence type="ECO:0000256" key="9">
    <source>
        <dbReference type="ARBA" id="ARBA00023157"/>
    </source>
</evidence>
<feature type="non-terminal residue" evidence="17">
    <location>
        <position position="1"/>
    </location>
</feature>
<evidence type="ECO:0000256" key="15">
    <source>
        <dbReference type="PIRSR" id="PIRSR602157-1"/>
    </source>
</evidence>
<reference evidence="17 18" key="1">
    <citation type="submission" date="2019-09" db="EMBL/GenBank/DDBJ databases">
        <title>Bird 10,000 Genomes (B10K) Project - Family phase.</title>
        <authorList>
            <person name="Zhang G."/>
        </authorList>
    </citation>
    <scope>NUCLEOTIDE SEQUENCE [LARGE SCALE GENOMIC DNA]</scope>
    <source>
        <strain evidence="17">B10K-DU-012-52</strain>
    </source>
</reference>
<dbReference type="GO" id="GO:0015889">
    <property type="term" value="P:cobalamin transport"/>
    <property type="evidence" value="ECO:0007669"/>
    <property type="project" value="InterPro"/>
</dbReference>
<organism evidence="17 18">
    <name type="scientific">Brachypteracias leptosomus</name>
    <name type="common">short-legged ground-roller</name>
    <dbReference type="NCBI Taxonomy" id="135165"/>
    <lineage>
        <taxon>Eukaryota</taxon>
        <taxon>Metazoa</taxon>
        <taxon>Chordata</taxon>
        <taxon>Craniata</taxon>
        <taxon>Vertebrata</taxon>
        <taxon>Euteleostomi</taxon>
        <taxon>Archelosauria</taxon>
        <taxon>Archosauria</taxon>
        <taxon>Dinosauria</taxon>
        <taxon>Saurischia</taxon>
        <taxon>Theropoda</taxon>
        <taxon>Coelurosauria</taxon>
        <taxon>Aves</taxon>
        <taxon>Neognathae</taxon>
        <taxon>Neoaves</taxon>
        <taxon>Telluraves</taxon>
        <taxon>Coraciimorphae</taxon>
        <taxon>Coraciiformes</taxon>
        <taxon>Brachypteraciidae</taxon>
        <taxon>Brachypteracias</taxon>
    </lineage>
</organism>
<dbReference type="GO" id="GO:0006824">
    <property type="term" value="P:cobalt ion transport"/>
    <property type="evidence" value="ECO:0007669"/>
    <property type="project" value="UniProtKB-KW"/>
</dbReference>
<evidence type="ECO:0000256" key="5">
    <source>
        <dbReference type="ARBA" id="ARBA00022525"/>
    </source>
</evidence>
<comment type="function">
    <text evidence="11">Primary vitamin B12-binding and transport protein. Delivers cobalamin to cells.</text>
</comment>
<accession>A0A7L2VPT9</accession>
<dbReference type="AlphaFoldDB" id="A0A7L2VPT9"/>
<evidence type="ECO:0000256" key="1">
    <source>
        <dbReference type="ARBA" id="ARBA00004613"/>
    </source>
</evidence>
<keyword evidence="18" id="KW-1185">Reference proteome</keyword>
<dbReference type="Gene3D" id="2.170.130.30">
    <property type="match status" value="1"/>
</dbReference>
<keyword evidence="7" id="KW-0732">Signal</keyword>
<evidence type="ECO:0000256" key="11">
    <source>
        <dbReference type="ARBA" id="ARBA00037184"/>
    </source>
</evidence>
<comment type="subcellular location">
    <subcellularLocation>
        <location evidence="1">Secreted</location>
    </subcellularLocation>
</comment>
<evidence type="ECO:0000313" key="18">
    <source>
        <dbReference type="Proteomes" id="UP000520535"/>
    </source>
</evidence>
<evidence type="ECO:0000256" key="13">
    <source>
        <dbReference type="ARBA" id="ARBA00040958"/>
    </source>
</evidence>
<proteinExistence type="inferred from homology"/>
<dbReference type="InterPro" id="IPR051588">
    <property type="entry name" value="Cobalamin_Transport"/>
</dbReference>
<dbReference type="Pfam" id="PF01122">
    <property type="entry name" value="Cobalamin_bind"/>
    <property type="match status" value="1"/>
</dbReference>
<dbReference type="EMBL" id="VYZX01023032">
    <property type="protein sequence ID" value="NXS59885.1"/>
    <property type="molecule type" value="Genomic_DNA"/>
</dbReference>
<dbReference type="PANTHER" id="PTHR10559">
    <property type="entry name" value="TRANSCOBALAMIN-1/GASTRIC INTRINSIC FACTOR"/>
    <property type="match status" value="1"/>
</dbReference>
<dbReference type="GO" id="GO:0031419">
    <property type="term" value="F:cobalamin binding"/>
    <property type="evidence" value="ECO:0007669"/>
    <property type="project" value="InterPro"/>
</dbReference>
<comment type="similarity">
    <text evidence="2">Belongs to the eukaryotic cobalamin transport proteins family.</text>
</comment>
<evidence type="ECO:0000256" key="6">
    <source>
        <dbReference type="ARBA" id="ARBA00022723"/>
    </source>
</evidence>
<keyword evidence="9 16" id="KW-1015">Disulfide bond</keyword>
<evidence type="ECO:0000256" key="2">
    <source>
        <dbReference type="ARBA" id="ARBA00006449"/>
    </source>
</evidence>
<evidence type="ECO:0000256" key="7">
    <source>
        <dbReference type="ARBA" id="ARBA00022729"/>
    </source>
</evidence>
<evidence type="ECO:0000256" key="10">
    <source>
        <dbReference type="ARBA" id="ARBA00023285"/>
    </source>
</evidence>
<name>A0A7L2VPT9_9AVES</name>
<comment type="caution">
    <text evidence="17">The sequence shown here is derived from an EMBL/GenBank/DDBJ whole genome shotgun (WGS) entry which is preliminary data.</text>
</comment>
<keyword evidence="8" id="KW-0406">Ion transport</keyword>
<feature type="non-terminal residue" evidence="17">
    <location>
        <position position="320"/>
    </location>
</feature>
<gene>
    <name evidence="17" type="primary">Tcn2</name>
    <name evidence="17" type="ORF">BRALEP_R08212</name>
</gene>
<dbReference type="InterPro" id="IPR002157">
    <property type="entry name" value="Cbl-bd_prot"/>
</dbReference>
<feature type="binding site" evidence="15">
    <location>
        <begin position="307"/>
        <end position="309"/>
    </location>
    <ligand>
        <name>cyanocob(III)alamin</name>
        <dbReference type="ChEBI" id="CHEBI:17439"/>
    </ligand>
</feature>
<sequence>EWPETGRLALYLLGLRATCPPPDPGPQRLLVTWLKFYLEEDWAGSQQHSHPLTSYYQYSLGILALCVHRKRVREEVIHRLLAAEHHGRFGHAGSSAVDTAAVAALAFACLDQERLVGSRLAAQLRAARRRVRKRMVEEQGPDGFFGNVYSTPWAMQVFIATKKCQTQPEYSRAMAALLENLGAFTTAATMAQVLPVLHGHSYLDIASMHCWEEADTLTPISPEPLPEVSGTMTVRLVVECPLPRCPQHHLYDQLVPMPAGASLLDVLTAATKQEPYDFTFDTQDTPQGPFLSRVLGLESQQKQQSYWQLLSAPSTNLQMG</sequence>
<dbReference type="OrthoDB" id="9440006at2759"/>
<dbReference type="InterPro" id="IPR008930">
    <property type="entry name" value="Terpenoid_cyclase/PrenylTrfase"/>
</dbReference>
<feature type="binding site" evidence="15">
    <location>
        <position position="147"/>
    </location>
    <ligand>
        <name>cyanocob(III)alamin</name>
        <dbReference type="ChEBI" id="CHEBI:17439"/>
    </ligand>
</feature>
<protein>
    <recommendedName>
        <fullName evidence="13">Transcobalamin-2</fullName>
    </recommendedName>
    <alternativeName>
        <fullName evidence="14">Transcobalamin II</fullName>
    </alternativeName>
</protein>
<keyword evidence="4" id="KW-0813">Transport</keyword>
<evidence type="ECO:0000256" key="16">
    <source>
        <dbReference type="PIRSR" id="PIRSR602157-2"/>
    </source>
</evidence>